<sequence>MGTQFKTVGAGSLVALAITLLLIGLYLKEETKENGRLEQGIEGVEQSKEIKMILDSRAAEENAVMDQLP</sequence>
<gene>
    <name evidence="2" type="ORF">A2591_01080</name>
</gene>
<keyword evidence="1" id="KW-0472">Membrane</keyword>
<organism evidence="2 3">
    <name type="scientific">Candidatus Yonathbacteria bacterium RIFOXYD1_FULL_52_36</name>
    <dbReference type="NCBI Taxonomy" id="1802730"/>
    <lineage>
        <taxon>Bacteria</taxon>
        <taxon>Candidatus Yonathiibacteriota</taxon>
    </lineage>
</organism>
<proteinExistence type="predicted"/>
<dbReference type="AlphaFoldDB" id="A0A1G2SJI9"/>
<protein>
    <submittedName>
        <fullName evidence="2">Uncharacterized protein</fullName>
    </submittedName>
</protein>
<reference evidence="2 3" key="1">
    <citation type="journal article" date="2016" name="Nat. Commun.">
        <title>Thousands of microbial genomes shed light on interconnected biogeochemical processes in an aquifer system.</title>
        <authorList>
            <person name="Anantharaman K."/>
            <person name="Brown C.T."/>
            <person name="Hug L.A."/>
            <person name="Sharon I."/>
            <person name="Castelle C.J."/>
            <person name="Probst A.J."/>
            <person name="Thomas B.C."/>
            <person name="Singh A."/>
            <person name="Wilkins M.J."/>
            <person name="Karaoz U."/>
            <person name="Brodie E.L."/>
            <person name="Williams K.H."/>
            <person name="Hubbard S.S."/>
            <person name="Banfield J.F."/>
        </authorList>
    </citation>
    <scope>NUCLEOTIDE SEQUENCE [LARGE SCALE GENOMIC DNA]</scope>
</reference>
<accession>A0A1G2SJI9</accession>
<dbReference type="Proteomes" id="UP000178168">
    <property type="component" value="Unassembled WGS sequence"/>
</dbReference>
<dbReference type="EMBL" id="MHUZ01000034">
    <property type="protein sequence ID" value="OHA84902.1"/>
    <property type="molecule type" value="Genomic_DNA"/>
</dbReference>
<evidence type="ECO:0000256" key="1">
    <source>
        <dbReference type="SAM" id="Phobius"/>
    </source>
</evidence>
<evidence type="ECO:0000313" key="2">
    <source>
        <dbReference type="EMBL" id="OHA84902.1"/>
    </source>
</evidence>
<evidence type="ECO:0000313" key="3">
    <source>
        <dbReference type="Proteomes" id="UP000178168"/>
    </source>
</evidence>
<keyword evidence="1" id="KW-0812">Transmembrane</keyword>
<comment type="caution">
    <text evidence="2">The sequence shown here is derived from an EMBL/GenBank/DDBJ whole genome shotgun (WGS) entry which is preliminary data.</text>
</comment>
<name>A0A1G2SJI9_9BACT</name>
<feature type="transmembrane region" description="Helical" evidence="1">
    <location>
        <begin position="6"/>
        <end position="27"/>
    </location>
</feature>
<dbReference type="STRING" id="1802730.A2591_01080"/>
<keyword evidence="1" id="KW-1133">Transmembrane helix</keyword>